<organism evidence="5 6">
    <name type="scientific">Panagrellus redivivus</name>
    <name type="common">Microworm</name>
    <dbReference type="NCBI Taxonomy" id="6233"/>
    <lineage>
        <taxon>Eukaryota</taxon>
        <taxon>Metazoa</taxon>
        <taxon>Ecdysozoa</taxon>
        <taxon>Nematoda</taxon>
        <taxon>Chromadorea</taxon>
        <taxon>Rhabditida</taxon>
        <taxon>Tylenchina</taxon>
        <taxon>Panagrolaimomorpha</taxon>
        <taxon>Panagrolaimoidea</taxon>
        <taxon>Panagrolaimidae</taxon>
        <taxon>Panagrellus</taxon>
    </lineage>
</organism>
<dbReference type="GO" id="GO:0004725">
    <property type="term" value="F:protein tyrosine phosphatase activity"/>
    <property type="evidence" value="ECO:0007669"/>
    <property type="project" value="InterPro"/>
</dbReference>
<dbReference type="SMART" id="SM00228">
    <property type="entry name" value="PDZ"/>
    <property type="match status" value="1"/>
</dbReference>
<proteinExistence type="predicted"/>
<feature type="region of interest" description="Disordered" evidence="1">
    <location>
        <begin position="227"/>
        <end position="263"/>
    </location>
</feature>
<feature type="domain" description="Tyrosine-protein phosphatase" evidence="2">
    <location>
        <begin position="556"/>
        <end position="814"/>
    </location>
</feature>
<dbReference type="InterPro" id="IPR000242">
    <property type="entry name" value="PTP_cat"/>
</dbReference>
<evidence type="ECO:0000259" key="2">
    <source>
        <dbReference type="PROSITE" id="PS50055"/>
    </source>
</evidence>
<dbReference type="Pfam" id="PF00595">
    <property type="entry name" value="PDZ"/>
    <property type="match status" value="1"/>
</dbReference>
<dbReference type="PROSITE" id="PS50055">
    <property type="entry name" value="TYR_PHOSPHATASE_PTP"/>
    <property type="match status" value="1"/>
</dbReference>
<protein>
    <submittedName>
        <fullName evidence="6">PDZ domain-containing protein</fullName>
    </submittedName>
</protein>
<dbReference type="InterPro" id="IPR016130">
    <property type="entry name" value="Tyr_Pase_AS"/>
</dbReference>
<feature type="domain" description="Tyrosine specific protein phosphatases" evidence="3">
    <location>
        <begin position="731"/>
        <end position="805"/>
    </location>
</feature>
<feature type="compositionally biased region" description="Low complexity" evidence="1">
    <location>
        <begin position="166"/>
        <end position="185"/>
    </location>
</feature>
<dbReference type="Gene3D" id="2.30.42.10">
    <property type="match status" value="1"/>
</dbReference>
<dbReference type="PANTHER" id="PTHR45706:SF4">
    <property type="entry name" value="TYROSINE-PROTEIN PHOSPHATASE"/>
    <property type="match status" value="1"/>
</dbReference>
<feature type="compositionally biased region" description="Polar residues" evidence="1">
    <location>
        <begin position="249"/>
        <end position="263"/>
    </location>
</feature>
<feature type="compositionally biased region" description="Polar residues" evidence="1">
    <location>
        <begin position="319"/>
        <end position="332"/>
    </location>
</feature>
<dbReference type="AlphaFoldDB" id="A0A7E4UVI3"/>
<dbReference type="SUPFAM" id="SSF52799">
    <property type="entry name" value="(Phosphotyrosine protein) phosphatases II"/>
    <property type="match status" value="1"/>
</dbReference>
<feature type="domain" description="PDZ" evidence="4">
    <location>
        <begin position="420"/>
        <end position="498"/>
    </location>
</feature>
<dbReference type="SUPFAM" id="SSF50156">
    <property type="entry name" value="PDZ domain-like"/>
    <property type="match status" value="1"/>
</dbReference>
<sequence length="830" mass="91498">MLKFAVGNWVEGIYGTRDPDFKGPLHATTHERLEPRYASIRLRRRCESAAPSLAAHRRSLAAVGNGPSAPPSQSVILRNTNPSSASSTLSLRVRPTSRNSTVHATEDLPSPTASSSAYSSNAAQLSLTLPGSSASSSSQYYPGYIPAKEHLKDPHARYHSPSPYDTISNTLIGSSSTTTISNGTEESPRIWQSPNHTTTMIINDPSSQAMPRESAAPMIVLERPKVDHVTRVGSTRKVRDASKPKKPKNTSSETSSADKPNLTACTSTVHNHHKLSLTPNGCRKSMVINGTLSSNGLAGSEVTNSKSSYLSSNASNNSTYGTNSHSDYNGTVTRRAMLSGNGSPYKNSTRILQNSNGKIGNGLNSSPRNSVSSFSSTYTNGTSLATNNGYENGSPHTRQSPIRQHSNSPTSITSEDSTVVVRMVPDLQGRFGFNVSGGYDRGYPVIVSRVVPLSPADKCHPRLNVGDMVLKINGQDISLWSYERVVSCIRNIRSSTALGEIQLTIKPNVYRCGEVDDADLPQATPEVTHVSETVPRSDKLATSLTMLKDSLDTGKIVRQFEQLYRKKPGFTMNDSRASMNISKNRYRDVVPYDSTRVRLERAPSGDYINANHVNMEIPSSGIVNRYIATQGPLAHTTSDFWFMVWEQGCTTIVMLTTLVEKGRIKCHQYWPSRKETLECGYLVITNVSERLEAHCQYRELAIRNKNTREERRVTQMQYTAWPDHGVPDNPKHFIDFVGEVRRARNGSLDPIIVHCSAGIGRTGVLILMETASCLIEANEPVYPLDIVRTMRDQRAMLIQTSDQYTFVCESILRAYKEDVIRPLAEYQKCR</sequence>
<dbReference type="WBParaSite" id="Pan_g13271.t2">
    <property type="protein sequence ID" value="Pan_g13271.t2"/>
    <property type="gene ID" value="Pan_g13271"/>
</dbReference>
<feature type="compositionally biased region" description="Polar residues" evidence="1">
    <location>
        <begin position="377"/>
        <end position="417"/>
    </location>
</feature>
<evidence type="ECO:0000259" key="4">
    <source>
        <dbReference type="PROSITE" id="PS50106"/>
    </source>
</evidence>
<feature type="compositionally biased region" description="Polar residues" evidence="1">
    <location>
        <begin position="294"/>
        <end position="303"/>
    </location>
</feature>
<dbReference type="SMART" id="SM00404">
    <property type="entry name" value="PTPc_motif"/>
    <property type="match status" value="1"/>
</dbReference>
<dbReference type="InterPro" id="IPR036034">
    <property type="entry name" value="PDZ_sf"/>
</dbReference>
<dbReference type="Pfam" id="PF00102">
    <property type="entry name" value="Y_phosphatase"/>
    <property type="match status" value="1"/>
</dbReference>
<evidence type="ECO:0000256" key="1">
    <source>
        <dbReference type="SAM" id="MobiDB-lite"/>
    </source>
</evidence>
<evidence type="ECO:0000313" key="5">
    <source>
        <dbReference type="Proteomes" id="UP000492821"/>
    </source>
</evidence>
<dbReference type="Gene3D" id="3.90.190.10">
    <property type="entry name" value="Protein tyrosine phosphatase superfamily"/>
    <property type="match status" value="1"/>
</dbReference>
<evidence type="ECO:0000259" key="3">
    <source>
        <dbReference type="PROSITE" id="PS50056"/>
    </source>
</evidence>
<feature type="region of interest" description="Disordered" evidence="1">
    <location>
        <begin position="62"/>
        <end position="117"/>
    </location>
</feature>
<feature type="region of interest" description="Disordered" evidence="1">
    <location>
        <begin position="154"/>
        <end position="196"/>
    </location>
</feature>
<dbReference type="SMART" id="SM00194">
    <property type="entry name" value="PTPc"/>
    <property type="match status" value="1"/>
</dbReference>
<dbReference type="CDD" id="cd14541">
    <property type="entry name" value="PTPc-N3_4"/>
    <property type="match status" value="1"/>
</dbReference>
<evidence type="ECO:0000313" key="6">
    <source>
        <dbReference type="WBParaSite" id="Pan_g13271.t2"/>
    </source>
</evidence>
<reference evidence="5" key="1">
    <citation type="journal article" date="2013" name="Genetics">
        <title>The draft genome and transcriptome of Panagrellus redivivus are shaped by the harsh demands of a free-living lifestyle.</title>
        <authorList>
            <person name="Srinivasan J."/>
            <person name="Dillman A.R."/>
            <person name="Macchietto M.G."/>
            <person name="Heikkinen L."/>
            <person name="Lakso M."/>
            <person name="Fracchia K.M."/>
            <person name="Antoshechkin I."/>
            <person name="Mortazavi A."/>
            <person name="Wong G."/>
            <person name="Sternberg P.W."/>
        </authorList>
    </citation>
    <scope>NUCLEOTIDE SEQUENCE [LARGE SCALE GENOMIC DNA]</scope>
    <source>
        <strain evidence="5">MT8872</strain>
    </source>
</reference>
<dbReference type="InterPro" id="IPR029021">
    <property type="entry name" value="Prot-tyrosine_phosphatase-like"/>
</dbReference>
<keyword evidence="5" id="KW-1185">Reference proteome</keyword>
<dbReference type="PROSITE" id="PS00383">
    <property type="entry name" value="TYR_PHOSPHATASE_1"/>
    <property type="match status" value="1"/>
</dbReference>
<dbReference type="InterPro" id="IPR000387">
    <property type="entry name" value="Tyr_Pase_dom"/>
</dbReference>
<dbReference type="PROSITE" id="PS50056">
    <property type="entry name" value="TYR_PHOSPHATASE_2"/>
    <property type="match status" value="1"/>
</dbReference>
<feature type="compositionally biased region" description="Low complexity" evidence="1">
    <location>
        <begin position="304"/>
        <end position="318"/>
    </location>
</feature>
<feature type="region of interest" description="Disordered" evidence="1">
    <location>
        <begin position="294"/>
        <end position="417"/>
    </location>
</feature>
<dbReference type="PRINTS" id="PR00700">
    <property type="entry name" value="PRTYPHPHTASE"/>
</dbReference>
<feature type="compositionally biased region" description="Low complexity" evidence="1">
    <location>
        <begin position="365"/>
        <end position="376"/>
    </location>
</feature>
<dbReference type="Proteomes" id="UP000492821">
    <property type="component" value="Unassembled WGS sequence"/>
</dbReference>
<dbReference type="PROSITE" id="PS50106">
    <property type="entry name" value="PDZ"/>
    <property type="match status" value="1"/>
</dbReference>
<dbReference type="InterPro" id="IPR001478">
    <property type="entry name" value="PDZ"/>
</dbReference>
<feature type="compositionally biased region" description="Polar residues" evidence="1">
    <location>
        <begin position="71"/>
        <end position="103"/>
    </location>
</feature>
<name>A0A7E4UVI3_PANRE</name>
<dbReference type="InterPro" id="IPR003595">
    <property type="entry name" value="Tyr_Pase_cat"/>
</dbReference>
<dbReference type="PANTHER" id="PTHR45706">
    <property type="entry name" value="TYROSINE-PROTEIN PHOSPHATASE"/>
    <property type="match status" value="1"/>
</dbReference>
<feature type="compositionally biased region" description="Polar residues" evidence="1">
    <location>
        <begin position="340"/>
        <end position="364"/>
    </location>
</feature>
<accession>A0A7E4UVI3</accession>
<reference evidence="6" key="2">
    <citation type="submission" date="2020-10" db="UniProtKB">
        <authorList>
            <consortium name="WormBaseParasite"/>
        </authorList>
    </citation>
    <scope>IDENTIFICATION</scope>
</reference>